<dbReference type="Proteomes" id="UP001215598">
    <property type="component" value="Unassembled WGS sequence"/>
</dbReference>
<comment type="similarity">
    <text evidence="10">Belongs to the protein kinase superfamily.</text>
</comment>
<dbReference type="GO" id="GO:0005737">
    <property type="term" value="C:cytoplasm"/>
    <property type="evidence" value="ECO:0007669"/>
    <property type="project" value="TreeGrafter"/>
</dbReference>
<dbReference type="EC" id="2.7.11.1" evidence="1"/>
<proteinExistence type="inferred from homology"/>
<keyword evidence="13" id="KW-1185">Reference proteome</keyword>
<sequence length="408" mass="45661">MWSPRPEDWCSIPSLQSRSFPALLDHASTQWRASGRVQARPGGCHPIKPGETVTGTHGHYEVVRNLGWGQYSTVWMVKSRTKEKYAAMKVMKAEFTDLPELHEAEYLNRILTADAAHPGFHHNLDLLDEFRVEGPNGEHLCLFTELLGETLASYTQRFPRRRPPIIVVKRILRQVILATMYLYDECNIVHADIKSNNILFTLPDGVMPEAADSPGSAMPLESANATVKLIDVGVACWADRVDEHFTALIQSPELCAPEVAVGAGWGTPADVWSLGRLVRPPPPPFGAHLVTCLDQVYELTTGDFLISSKVNEVSVSYLHTVFFGPYSRRMTQEGKYSSFFFKADGSQVPPQDVSIPLADIVKKLYGGADVDELIQFLHMMFRLEPRERADRILLQIVFTPPSPGLYNF</sequence>
<name>A0AAD7NIJ0_9AGAR</name>
<evidence type="ECO:0000256" key="1">
    <source>
        <dbReference type="ARBA" id="ARBA00012513"/>
    </source>
</evidence>
<evidence type="ECO:0000256" key="2">
    <source>
        <dbReference type="ARBA" id="ARBA00022527"/>
    </source>
</evidence>
<evidence type="ECO:0000256" key="5">
    <source>
        <dbReference type="ARBA" id="ARBA00022777"/>
    </source>
</evidence>
<evidence type="ECO:0000256" key="8">
    <source>
        <dbReference type="ARBA" id="ARBA00048679"/>
    </source>
</evidence>
<dbReference type="InterPro" id="IPR000719">
    <property type="entry name" value="Prot_kinase_dom"/>
</dbReference>
<keyword evidence="4 9" id="KW-0547">Nucleotide-binding</keyword>
<evidence type="ECO:0000256" key="10">
    <source>
        <dbReference type="RuleBase" id="RU000304"/>
    </source>
</evidence>
<comment type="catalytic activity">
    <reaction evidence="8">
        <text>L-seryl-[protein] + ATP = O-phospho-L-seryl-[protein] + ADP + H(+)</text>
        <dbReference type="Rhea" id="RHEA:17989"/>
        <dbReference type="Rhea" id="RHEA-COMP:9863"/>
        <dbReference type="Rhea" id="RHEA-COMP:11604"/>
        <dbReference type="ChEBI" id="CHEBI:15378"/>
        <dbReference type="ChEBI" id="CHEBI:29999"/>
        <dbReference type="ChEBI" id="CHEBI:30616"/>
        <dbReference type="ChEBI" id="CHEBI:83421"/>
        <dbReference type="ChEBI" id="CHEBI:456216"/>
        <dbReference type="EC" id="2.7.11.1"/>
    </reaction>
</comment>
<dbReference type="GO" id="GO:0000245">
    <property type="term" value="P:spliceosomal complex assembly"/>
    <property type="evidence" value="ECO:0007669"/>
    <property type="project" value="TreeGrafter"/>
</dbReference>
<evidence type="ECO:0000256" key="9">
    <source>
        <dbReference type="PROSITE-ProRule" id="PRU10141"/>
    </source>
</evidence>
<dbReference type="Gene3D" id="1.10.510.10">
    <property type="entry name" value="Transferase(Phosphotransferase) domain 1"/>
    <property type="match status" value="1"/>
</dbReference>
<reference evidence="12" key="1">
    <citation type="submission" date="2023-03" db="EMBL/GenBank/DDBJ databases">
        <title>Massive genome expansion in bonnet fungi (Mycena s.s.) driven by repeated elements and novel gene families across ecological guilds.</title>
        <authorList>
            <consortium name="Lawrence Berkeley National Laboratory"/>
            <person name="Harder C.B."/>
            <person name="Miyauchi S."/>
            <person name="Viragh M."/>
            <person name="Kuo A."/>
            <person name="Thoen E."/>
            <person name="Andreopoulos B."/>
            <person name="Lu D."/>
            <person name="Skrede I."/>
            <person name="Drula E."/>
            <person name="Henrissat B."/>
            <person name="Morin E."/>
            <person name="Kohler A."/>
            <person name="Barry K."/>
            <person name="LaButti K."/>
            <person name="Morin E."/>
            <person name="Salamov A."/>
            <person name="Lipzen A."/>
            <person name="Mereny Z."/>
            <person name="Hegedus B."/>
            <person name="Baldrian P."/>
            <person name="Stursova M."/>
            <person name="Weitz H."/>
            <person name="Taylor A."/>
            <person name="Grigoriev I.V."/>
            <person name="Nagy L.G."/>
            <person name="Martin F."/>
            <person name="Kauserud H."/>
        </authorList>
    </citation>
    <scope>NUCLEOTIDE SEQUENCE</scope>
    <source>
        <strain evidence="12">CBHHK182m</strain>
    </source>
</reference>
<dbReference type="PANTHER" id="PTHR47634">
    <property type="entry name" value="PROTEIN KINASE DOMAIN-CONTAINING PROTEIN-RELATED"/>
    <property type="match status" value="1"/>
</dbReference>
<dbReference type="InterPro" id="IPR017441">
    <property type="entry name" value="Protein_kinase_ATP_BS"/>
</dbReference>
<dbReference type="PANTHER" id="PTHR47634:SF9">
    <property type="entry name" value="PROTEIN KINASE DOMAIN-CONTAINING PROTEIN-RELATED"/>
    <property type="match status" value="1"/>
</dbReference>
<evidence type="ECO:0000313" key="13">
    <source>
        <dbReference type="Proteomes" id="UP001215598"/>
    </source>
</evidence>
<dbReference type="GO" id="GO:0050684">
    <property type="term" value="P:regulation of mRNA processing"/>
    <property type="evidence" value="ECO:0007669"/>
    <property type="project" value="TreeGrafter"/>
</dbReference>
<dbReference type="InterPro" id="IPR051334">
    <property type="entry name" value="SRPK"/>
</dbReference>
<dbReference type="PROSITE" id="PS50011">
    <property type="entry name" value="PROTEIN_KINASE_DOM"/>
    <property type="match status" value="1"/>
</dbReference>
<comment type="catalytic activity">
    <reaction evidence="7">
        <text>L-threonyl-[protein] + ATP = O-phospho-L-threonyl-[protein] + ADP + H(+)</text>
        <dbReference type="Rhea" id="RHEA:46608"/>
        <dbReference type="Rhea" id="RHEA-COMP:11060"/>
        <dbReference type="Rhea" id="RHEA-COMP:11605"/>
        <dbReference type="ChEBI" id="CHEBI:15378"/>
        <dbReference type="ChEBI" id="CHEBI:30013"/>
        <dbReference type="ChEBI" id="CHEBI:30616"/>
        <dbReference type="ChEBI" id="CHEBI:61977"/>
        <dbReference type="ChEBI" id="CHEBI:456216"/>
        <dbReference type="EC" id="2.7.11.1"/>
    </reaction>
</comment>
<evidence type="ECO:0000256" key="4">
    <source>
        <dbReference type="ARBA" id="ARBA00022741"/>
    </source>
</evidence>
<dbReference type="GO" id="GO:0005634">
    <property type="term" value="C:nucleus"/>
    <property type="evidence" value="ECO:0007669"/>
    <property type="project" value="TreeGrafter"/>
</dbReference>
<dbReference type="InterPro" id="IPR011009">
    <property type="entry name" value="Kinase-like_dom_sf"/>
</dbReference>
<dbReference type="EMBL" id="JARKIB010000032">
    <property type="protein sequence ID" value="KAJ7762567.1"/>
    <property type="molecule type" value="Genomic_DNA"/>
</dbReference>
<feature type="domain" description="Protein kinase" evidence="11">
    <location>
        <begin position="60"/>
        <end position="398"/>
    </location>
</feature>
<dbReference type="SMART" id="SM00220">
    <property type="entry name" value="S_TKc"/>
    <property type="match status" value="1"/>
</dbReference>
<keyword evidence="6 9" id="KW-0067">ATP-binding</keyword>
<dbReference type="Pfam" id="PF00069">
    <property type="entry name" value="Pkinase"/>
    <property type="match status" value="1"/>
</dbReference>
<dbReference type="SUPFAM" id="SSF56112">
    <property type="entry name" value="Protein kinase-like (PK-like)"/>
    <property type="match status" value="1"/>
</dbReference>
<keyword evidence="3" id="KW-0808">Transferase</keyword>
<evidence type="ECO:0000259" key="11">
    <source>
        <dbReference type="PROSITE" id="PS50011"/>
    </source>
</evidence>
<evidence type="ECO:0000256" key="3">
    <source>
        <dbReference type="ARBA" id="ARBA00022679"/>
    </source>
</evidence>
<keyword evidence="2 10" id="KW-0723">Serine/threonine-protein kinase</keyword>
<dbReference type="PROSITE" id="PS00108">
    <property type="entry name" value="PROTEIN_KINASE_ST"/>
    <property type="match status" value="1"/>
</dbReference>
<evidence type="ECO:0000256" key="6">
    <source>
        <dbReference type="ARBA" id="ARBA00022840"/>
    </source>
</evidence>
<dbReference type="InterPro" id="IPR008271">
    <property type="entry name" value="Ser/Thr_kinase_AS"/>
</dbReference>
<evidence type="ECO:0000256" key="7">
    <source>
        <dbReference type="ARBA" id="ARBA00047899"/>
    </source>
</evidence>
<dbReference type="PROSITE" id="PS00107">
    <property type="entry name" value="PROTEIN_KINASE_ATP"/>
    <property type="match status" value="1"/>
</dbReference>
<organism evidence="12 13">
    <name type="scientific">Mycena metata</name>
    <dbReference type="NCBI Taxonomy" id="1033252"/>
    <lineage>
        <taxon>Eukaryota</taxon>
        <taxon>Fungi</taxon>
        <taxon>Dikarya</taxon>
        <taxon>Basidiomycota</taxon>
        <taxon>Agaricomycotina</taxon>
        <taxon>Agaricomycetes</taxon>
        <taxon>Agaricomycetidae</taxon>
        <taxon>Agaricales</taxon>
        <taxon>Marasmiineae</taxon>
        <taxon>Mycenaceae</taxon>
        <taxon>Mycena</taxon>
    </lineage>
</organism>
<dbReference type="Gene3D" id="3.30.200.20">
    <property type="entry name" value="Phosphorylase Kinase, domain 1"/>
    <property type="match status" value="1"/>
</dbReference>
<gene>
    <name evidence="12" type="ORF">B0H16DRAFT_1807120</name>
</gene>
<protein>
    <recommendedName>
        <fullName evidence="1">non-specific serine/threonine protein kinase</fullName>
        <ecNumber evidence="1">2.7.11.1</ecNumber>
    </recommendedName>
</protein>
<dbReference type="GO" id="GO:0005524">
    <property type="term" value="F:ATP binding"/>
    <property type="evidence" value="ECO:0007669"/>
    <property type="project" value="UniProtKB-UniRule"/>
</dbReference>
<dbReference type="GO" id="GO:0004674">
    <property type="term" value="F:protein serine/threonine kinase activity"/>
    <property type="evidence" value="ECO:0007669"/>
    <property type="project" value="UniProtKB-KW"/>
</dbReference>
<comment type="caution">
    <text evidence="12">The sequence shown here is derived from an EMBL/GenBank/DDBJ whole genome shotgun (WGS) entry which is preliminary data.</text>
</comment>
<dbReference type="AlphaFoldDB" id="A0AAD7NIJ0"/>
<evidence type="ECO:0000313" key="12">
    <source>
        <dbReference type="EMBL" id="KAJ7762567.1"/>
    </source>
</evidence>
<feature type="binding site" evidence="9">
    <location>
        <position position="89"/>
    </location>
    <ligand>
        <name>ATP</name>
        <dbReference type="ChEBI" id="CHEBI:30616"/>
    </ligand>
</feature>
<accession>A0AAD7NIJ0</accession>
<keyword evidence="5 12" id="KW-0418">Kinase</keyword>